<reference evidence="2 3" key="1">
    <citation type="submission" date="2014-10" db="EMBL/GenBank/DDBJ databases">
        <title>Genome sequence of Erwinia typographi M043b.</title>
        <authorList>
            <person name="Chan K.-G."/>
            <person name="Tan W.-S."/>
        </authorList>
    </citation>
    <scope>NUCLEOTIDE SEQUENCE [LARGE SCALE GENOMIC DNA]</scope>
    <source>
        <strain evidence="2 3">M043b</strain>
    </source>
</reference>
<dbReference type="RefSeq" id="WP_034895660.1">
    <property type="nucleotide sequence ID" value="NZ_JRUQ01000049.1"/>
</dbReference>
<evidence type="ECO:0000313" key="3">
    <source>
        <dbReference type="Proteomes" id="UP000030351"/>
    </source>
</evidence>
<proteinExistence type="predicted"/>
<dbReference type="Proteomes" id="UP000030351">
    <property type="component" value="Unassembled WGS sequence"/>
</dbReference>
<gene>
    <name evidence="2" type="ORF">NG99_17485</name>
</gene>
<dbReference type="PANTHER" id="PTHR43415">
    <property type="entry name" value="SPERMIDINE N(1)-ACETYLTRANSFERASE"/>
    <property type="match status" value="1"/>
</dbReference>
<dbReference type="InterPro" id="IPR016181">
    <property type="entry name" value="Acyl_CoA_acyltransferase"/>
</dbReference>
<evidence type="ECO:0000259" key="1">
    <source>
        <dbReference type="PROSITE" id="PS51186"/>
    </source>
</evidence>
<dbReference type="STRING" id="371042.NG99_17485"/>
<dbReference type="PANTHER" id="PTHR43415:SF3">
    <property type="entry name" value="GNAT-FAMILY ACETYLTRANSFERASE"/>
    <property type="match status" value="1"/>
</dbReference>
<dbReference type="CDD" id="cd04301">
    <property type="entry name" value="NAT_SF"/>
    <property type="match status" value="1"/>
</dbReference>
<dbReference type="OrthoDB" id="336415at2"/>
<sequence length="165" mass="18614">MSEIVIRHAEPDDAEALFRILSQPETYSDTLQIPHPSLKMWQERLAATREGMQRLVACIGTSVVGEITLEVNARARRRHTASFGLCVDYQHRGKGVASALMREMVSLCDNWLNVSRIELTVFADNATAIALYEKFGFVTEGVARRFAVRNGQQIDALYMARVRDE</sequence>
<accession>A0A0A3YWW1</accession>
<organism evidence="2 3">
    <name type="scientific">Erwinia typographi</name>
    <dbReference type="NCBI Taxonomy" id="371042"/>
    <lineage>
        <taxon>Bacteria</taxon>
        <taxon>Pseudomonadati</taxon>
        <taxon>Pseudomonadota</taxon>
        <taxon>Gammaproteobacteria</taxon>
        <taxon>Enterobacterales</taxon>
        <taxon>Erwiniaceae</taxon>
        <taxon>Erwinia</taxon>
    </lineage>
</organism>
<keyword evidence="2" id="KW-0808">Transferase</keyword>
<dbReference type="EMBL" id="JRUQ01000049">
    <property type="protein sequence ID" value="KGT91080.1"/>
    <property type="molecule type" value="Genomic_DNA"/>
</dbReference>
<name>A0A0A3YWW1_9GAMM</name>
<dbReference type="PROSITE" id="PS51186">
    <property type="entry name" value="GNAT"/>
    <property type="match status" value="1"/>
</dbReference>
<keyword evidence="3" id="KW-1185">Reference proteome</keyword>
<dbReference type="eggNOG" id="COG1247">
    <property type="taxonomic scope" value="Bacteria"/>
</dbReference>
<dbReference type="GO" id="GO:0016747">
    <property type="term" value="F:acyltransferase activity, transferring groups other than amino-acyl groups"/>
    <property type="evidence" value="ECO:0007669"/>
    <property type="project" value="InterPro"/>
</dbReference>
<dbReference type="AlphaFoldDB" id="A0A0A3YWW1"/>
<protein>
    <submittedName>
        <fullName evidence="2">Acetyltransferase</fullName>
    </submittedName>
</protein>
<dbReference type="InterPro" id="IPR000182">
    <property type="entry name" value="GNAT_dom"/>
</dbReference>
<evidence type="ECO:0000313" key="2">
    <source>
        <dbReference type="EMBL" id="KGT91080.1"/>
    </source>
</evidence>
<feature type="domain" description="N-acetyltransferase" evidence="1">
    <location>
        <begin position="4"/>
        <end position="164"/>
    </location>
</feature>
<comment type="caution">
    <text evidence="2">The sequence shown here is derived from an EMBL/GenBank/DDBJ whole genome shotgun (WGS) entry which is preliminary data.</text>
</comment>
<dbReference type="Gene3D" id="3.40.630.30">
    <property type="match status" value="1"/>
</dbReference>
<dbReference type="Pfam" id="PF00583">
    <property type="entry name" value="Acetyltransf_1"/>
    <property type="match status" value="1"/>
</dbReference>
<dbReference type="SUPFAM" id="SSF55729">
    <property type="entry name" value="Acyl-CoA N-acyltransferases (Nat)"/>
    <property type="match status" value="1"/>
</dbReference>